<proteinExistence type="predicted"/>
<reference evidence="1 2" key="1">
    <citation type="submission" date="2017-03" db="EMBL/GenBank/DDBJ databases">
        <title>Genome Survey of Euroglyphus maynei.</title>
        <authorList>
            <person name="Arlian L.G."/>
            <person name="Morgan M.S."/>
            <person name="Rider S.D."/>
        </authorList>
    </citation>
    <scope>NUCLEOTIDE SEQUENCE [LARGE SCALE GENOMIC DNA]</scope>
    <source>
        <strain evidence="1">Arlian Lab</strain>
        <tissue evidence="1">Whole body</tissue>
    </source>
</reference>
<keyword evidence="2" id="KW-1185">Reference proteome</keyword>
<dbReference type="EMBL" id="MUJZ01005685">
    <property type="protein sequence ID" value="OTF83009.1"/>
    <property type="molecule type" value="Genomic_DNA"/>
</dbReference>
<dbReference type="PANTHER" id="PTHR12224:SF0">
    <property type="entry name" value="BETA-1,4-MANNOSYL-GLYCOPROTEIN 4-BETA-N-ACETYLGLUCOSAMINYLTRANSFERASE"/>
    <property type="match status" value="1"/>
</dbReference>
<dbReference type="GO" id="GO:0016020">
    <property type="term" value="C:membrane"/>
    <property type="evidence" value="ECO:0007669"/>
    <property type="project" value="InterPro"/>
</dbReference>
<organism evidence="1 2">
    <name type="scientific">Euroglyphus maynei</name>
    <name type="common">Mayne's house dust mite</name>
    <dbReference type="NCBI Taxonomy" id="6958"/>
    <lineage>
        <taxon>Eukaryota</taxon>
        <taxon>Metazoa</taxon>
        <taxon>Ecdysozoa</taxon>
        <taxon>Arthropoda</taxon>
        <taxon>Chelicerata</taxon>
        <taxon>Arachnida</taxon>
        <taxon>Acari</taxon>
        <taxon>Acariformes</taxon>
        <taxon>Sarcoptiformes</taxon>
        <taxon>Astigmata</taxon>
        <taxon>Psoroptidia</taxon>
        <taxon>Analgoidea</taxon>
        <taxon>Pyroglyphidae</taxon>
        <taxon>Pyroglyphinae</taxon>
        <taxon>Euroglyphus</taxon>
    </lineage>
</organism>
<gene>
    <name evidence="1" type="ORF">BLA29_014192</name>
</gene>
<dbReference type="Pfam" id="PF04724">
    <property type="entry name" value="Glyco_transf_17"/>
    <property type="match status" value="1"/>
</dbReference>
<dbReference type="GO" id="GO:0006044">
    <property type="term" value="P:N-acetylglucosamine metabolic process"/>
    <property type="evidence" value="ECO:0007669"/>
    <property type="project" value="TreeGrafter"/>
</dbReference>
<name>A0A1Y3BPW0_EURMA</name>
<accession>A0A1Y3BPW0</accession>
<comment type="caution">
    <text evidence="1">The sequence shown here is derived from an EMBL/GenBank/DDBJ whole genome shotgun (WGS) entry which is preliminary data.</text>
</comment>
<evidence type="ECO:0000313" key="1">
    <source>
        <dbReference type="EMBL" id="OTF83009.1"/>
    </source>
</evidence>
<dbReference type="OrthoDB" id="6474464at2759"/>
<evidence type="ECO:0000313" key="2">
    <source>
        <dbReference type="Proteomes" id="UP000194236"/>
    </source>
</evidence>
<dbReference type="InterPro" id="IPR006813">
    <property type="entry name" value="Glyco_trans_17"/>
</dbReference>
<dbReference type="PANTHER" id="PTHR12224">
    <property type="entry name" value="BETA-1,4-MANNOSYL-GLYCOPROTEIN BETA-1,4-N-ACETYLGLUCOSAMINYL-TRANSFERASE"/>
    <property type="match status" value="1"/>
</dbReference>
<dbReference type="GO" id="GO:0003830">
    <property type="term" value="F:beta-1,4-mannosylglycoprotein 4-beta-N-acetylglucosaminyltransferase activity"/>
    <property type="evidence" value="ECO:0007669"/>
    <property type="project" value="InterPro"/>
</dbReference>
<dbReference type="AlphaFoldDB" id="A0A1Y3BPW0"/>
<dbReference type="Proteomes" id="UP000194236">
    <property type="component" value="Unassembled WGS sequence"/>
</dbReference>
<protein>
    <submittedName>
        <fullName evidence="1">Uncharacterized protein</fullName>
    </submittedName>
</protein>
<feature type="non-terminal residue" evidence="1">
    <location>
        <position position="90"/>
    </location>
</feature>
<sequence>MTWTIRSLAKSGDLIIVGDVDEIPRRSTIDLFRRCDEYPEIVHLQMKTYFYSFEFYYSWDDFWQAKVQIFDRKRFYYSHQKGGDYLLADS</sequence>